<evidence type="ECO:0000313" key="3">
    <source>
        <dbReference type="Proteomes" id="UP000287651"/>
    </source>
</evidence>
<name>A0A426YTZ5_ENSVE</name>
<feature type="non-terminal residue" evidence="2">
    <location>
        <position position="111"/>
    </location>
</feature>
<feature type="region of interest" description="Disordered" evidence="1">
    <location>
        <begin position="1"/>
        <end position="34"/>
    </location>
</feature>
<evidence type="ECO:0000313" key="2">
    <source>
        <dbReference type="EMBL" id="RRT55188.1"/>
    </source>
</evidence>
<evidence type="ECO:0000256" key="1">
    <source>
        <dbReference type="SAM" id="MobiDB-lite"/>
    </source>
</evidence>
<reference evidence="2 3" key="1">
    <citation type="journal article" date="2014" name="Agronomy (Basel)">
        <title>A Draft Genome Sequence for Ensete ventricosum, the Drought-Tolerant Tree Against Hunger.</title>
        <authorList>
            <person name="Harrison J."/>
            <person name="Moore K.A."/>
            <person name="Paszkiewicz K."/>
            <person name="Jones T."/>
            <person name="Grant M."/>
            <person name="Ambacheew D."/>
            <person name="Muzemil S."/>
            <person name="Studholme D.J."/>
        </authorList>
    </citation>
    <scope>NUCLEOTIDE SEQUENCE [LARGE SCALE GENOMIC DNA]</scope>
</reference>
<dbReference type="EMBL" id="AMZH03010201">
    <property type="protein sequence ID" value="RRT55188.1"/>
    <property type="molecule type" value="Genomic_DNA"/>
</dbReference>
<protein>
    <submittedName>
        <fullName evidence="2">Uncharacterized protein</fullName>
    </submittedName>
</protein>
<comment type="caution">
    <text evidence="2">The sequence shown here is derived from an EMBL/GenBank/DDBJ whole genome shotgun (WGS) entry which is preliminary data.</text>
</comment>
<dbReference type="AlphaFoldDB" id="A0A426YTZ5"/>
<gene>
    <name evidence="2" type="ORF">B296_00040418</name>
</gene>
<accession>A0A426YTZ5</accession>
<organism evidence="2 3">
    <name type="scientific">Ensete ventricosum</name>
    <name type="common">Abyssinian banana</name>
    <name type="synonym">Musa ensete</name>
    <dbReference type="NCBI Taxonomy" id="4639"/>
    <lineage>
        <taxon>Eukaryota</taxon>
        <taxon>Viridiplantae</taxon>
        <taxon>Streptophyta</taxon>
        <taxon>Embryophyta</taxon>
        <taxon>Tracheophyta</taxon>
        <taxon>Spermatophyta</taxon>
        <taxon>Magnoliopsida</taxon>
        <taxon>Liliopsida</taxon>
        <taxon>Zingiberales</taxon>
        <taxon>Musaceae</taxon>
        <taxon>Ensete</taxon>
    </lineage>
</organism>
<sequence>MGSPGSLPGPPPAAAASKEASRRERAAMGSPGSLFSACFGCKRKQRRKSHDAYRYASRPLEPVQRKVRRTDEDCGSWFSEFDIDGKAEAFIVRQRRRMMNEGELPGASGRT</sequence>
<dbReference type="Proteomes" id="UP000287651">
    <property type="component" value="Unassembled WGS sequence"/>
</dbReference>
<proteinExistence type="predicted"/>